<accession>A0ABU8AJM7</accession>
<organism evidence="2 3">
    <name type="scientific">Streptomyces bottropensis</name>
    <dbReference type="NCBI Taxonomy" id="42235"/>
    <lineage>
        <taxon>Bacteria</taxon>
        <taxon>Bacillati</taxon>
        <taxon>Actinomycetota</taxon>
        <taxon>Actinomycetes</taxon>
        <taxon>Kitasatosporales</taxon>
        <taxon>Streptomycetaceae</taxon>
        <taxon>Streptomyces</taxon>
    </lineage>
</organism>
<comment type="caution">
    <text evidence="2">The sequence shown here is derived from an EMBL/GenBank/DDBJ whole genome shotgun (WGS) entry which is preliminary data.</text>
</comment>
<reference evidence="2" key="1">
    <citation type="submission" date="2023-04" db="EMBL/GenBank/DDBJ databases">
        <title>Genomic diversity of scab-causing Streptomyces spp. in the province of Quebec, Canada.</title>
        <authorList>
            <person name="Biessy A."/>
            <person name="Cadieux M."/>
            <person name="Ciotola M."/>
            <person name="Filion M."/>
        </authorList>
    </citation>
    <scope>NUCLEOTIDE SEQUENCE</scope>
    <source>
        <strain evidence="2">B21-115</strain>
    </source>
</reference>
<protein>
    <recommendedName>
        <fullName evidence="4">Alpha/beta hydrolase</fullName>
    </recommendedName>
</protein>
<evidence type="ECO:0008006" key="4">
    <source>
        <dbReference type="Google" id="ProtNLM"/>
    </source>
</evidence>
<evidence type="ECO:0000313" key="2">
    <source>
        <dbReference type="EMBL" id="MEH0633886.1"/>
    </source>
</evidence>
<evidence type="ECO:0000313" key="3">
    <source>
        <dbReference type="Proteomes" id="UP001310290"/>
    </source>
</evidence>
<dbReference type="EMBL" id="JARULZ010000001">
    <property type="protein sequence ID" value="MEH0633886.1"/>
    <property type="molecule type" value="Genomic_DNA"/>
</dbReference>
<dbReference type="Proteomes" id="UP001310290">
    <property type="component" value="Unassembled WGS sequence"/>
</dbReference>
<proteinExistence type="predicted"/>
<name>A0ABU8AJM7_9ACTN</name>
<keyword evidence="3" id="KW-1185">Reference proteome</keyword>
<dbReference type="Gene3D" id="3.40.50.1820">
    <property type="entry name" value="alpha/beta hydrolase"/>
    <property type="match status" value="1"/>
</dbReference>
<dbReference type="InterPro" id="IPR029058">
    <property type="entry name" value="AB_hydrolase_fold"/>
</dbReference>
<evidence type="ECO:0000256" key="1">
    <source>
        <dbReference type="SAM" id="MobiDB-lite"/>
    </source>
</evidence>
<gene>
    <name evidence="2" type="ORF">QBA35_10995</name>
</gene>
<feature type="region of interest" description="Disordered" evidence="1">
    <location>
        <begin position="51"/>
        <end position="75"/>
    </location>
</feature>
<sequence length="93" mass="9972">MERRVYERAGDLSAGYNHTLAGAAGGDDTAALASVTAPTLVLHGTEARCFRRRTRRTPPPPFGRDVGHDRGAGHTLPTALDARLAEEILRHTA</sequence>
<dbReference type="RefSeq" id="WP_334658411.1">
    <property type="nucleotide sequence ID" value="NZ_JARULZ010000001.1"/>
</dbReference>